<accession>A0A0C3CLN4</accession>
<dbReference type="HOGENOM" id="CLU_2849946_0_0_1"/>
<evidence type="ECO:0000313" key="1">
    <source>
        <dbReference type="EMBL" id="KIM44661.1"/>
    </source>
</evidence>
<gene>
    <name evidence="1" type="ORF">M413DRAFT_442616</name>
</gene>
<proteinExistence type="predicted"/>
<protein>
    <submittedName>
        <fullName evidence="1">Uncharacterized protein</fullName>
    </submittedName>
</protein>
<keyword evidence="2" id="KW-1185">Reference proteome</keyword>
<evidence type="ECO:0000313" key="2">
    <source>
        <dbReference type="Proteomes" id="UP000053424"/>
    </source>
</evidence>
<name>A0A0C3CLN4_HEBCY</name>
<dbReference type="Proteomes" id="UP000053424">
    <property type="component" value="Unassembled WGS sequence"/>
</dbReference>
<dbReference type="AlphaFoldDB" id="A0A0C3CLN4"/>
<reference evidence="2" key="2">
    <citation type="submission" date="2015-01" db="EMBL/GenBank/DDBJ databases">
        <title>Evolutionary Origins and Diversification of the Mycorrhizal Mutualists.</title>
        <authorList>
            <consortium name="DOE Joint Genome Institute"/>
            <consortium name="Mycorrhizal Genomics Consortium"/>
            <person name="Kohler A."/>
            <person name="Kuo A."/>
            <person name="Nagy L.G."/>
            <person name="Floudas D."/>
            <person name="Copeland A."/>
            <person name="Barry K.W."/>
            <person name="Cichocki N."/>
            <person name="Veneault-Fourrey C."/>
            <person name="LaButti K."/>
            <person name="Lindquist E.A."/>
            <person name="Lipzen A."/>
            <person name="Lundell T."/>
            <person name="Morin E."/>
            <person name="Murat C."/>
            <person name="Riley R."/>
            <person name="Ohm R."/>
            <person name="Sun H."/>
            <person name="Tunlid A."/>
            <person name="Henrissat B."/>
            <person name="Grigoriev I.V."/>
            <person name="Hibbett D.S."/>
            <person name="Martin F."/>
        </authorList>
    </citation>
    <scope>NUCLEOTIDE SEQUENCE [LARGE SCALE GENOMIC DNA]</scope>
    <source>
        <strain evidence="2">h7</strain>
    </source>
</reference>
<organism evidence="1 2">
    <name type="scientific">Hebeloma cylindrosporum</name>
    <dbReference type="NCBI Taxonomy" id="76867"/>
    <lineage>
        <taxon>Eukaryota</taxon>
        <taxon>Fungi</taxon>
        <taxon>Dikarya</taxon>
        <taxon>Basidiomycota</taxon>
        <taxon>Agaricomycotina</taxon>
        <taxon>Agaricomycetes</taxon>
        <taxon>Agaricomycetidae</taxon>
        <taxon>Agaricales</taxon>
        <taxon>Agaricineae</taxon>
        <taxon>Hymenogastraceae</taxon>
        <taxon>Hebeloma</taxon>
    </lineage>
</organism>
<sequence>MEEEVPLGVSMIIGGKWLAREYMQIQLIGSETETAVESYRYQFILQLVIIKLCCSAAAGFLCCGI</sequence>
<dbReference type="EMBL" id="KN831773">
    <property type="protein sequence ID" value="KIM44661.1"/>
    <property type="molecule type" value="Genomic_DNA"/>
</dbReference>
<reference evidence="1 2" key="1">
    <citation type="submission" date="2014-04" db="EMBL/GenBank/DDBJ databases">
        <authorList>
            <consortium name="DOE Joint Genome Institute"/>
            <person name="Kuo A."/>
            <person name="Gay G."/>
            <person name="Dore J."/>
            <person name="Kohler A."/>
            <person name="Nagy L.G."/>
            <person name="Floudas D."/>
            <person name="Copeland A."/>
            <person name="Barry K.W."/>
            <person name="Cichocki N."/>
            <person name="Veneault-Fourrey C."/>
            <person name="LaButti K."/>
            <person name="Lindquist E.A."/>
            <person name="Lipzen A."/>
            <person name="Lundell T."/>
            <person name="Morin E."/>
            <person name="Murat C."/>
            <person name="Sun H."/>
            <person name="Tunlid A."/>
            <person name="Henrissat B."/>
            <person name="Grigoriev I.V."/>
            <person name="Hibbett D.S."/>
            <person name="Martin F."/>
            <person name="Nordberg H.P."/>
            <person name="Cantor M.N."/>
            <person name="Hua S.X."/>
        </authorList>
    </citation>
    <scope>NUCLEOTIDE SEQUENCE [LARGE SCALE GENOMIC DNA]</scope>
    <source>
        <strain evidence="2">h7</strain>
    </source>
</reference>